<protein>
    <submittedName>
        <fullName evidence="3">Dual specificity protein phosphatase family protein</fullName>
    </submittedName>
</protein>
<feature type="domain" description="Tyrosine specific protein phosphatases" evidence="2">
    <location>
        <begin position="102"/>
        <end position="167"/>
    </location>
</feature>
<dbReference type="Proteomes" id="UP000805085">
    <property type="component" value="Unassembled WGS sequence"/>
</dbReference>
<proteinExistence type="inferred from homology"/>
<evidence type="ECO:0000256" key="1">
    <source>
        <dbReference type="ARBA" id="ARBA00009580"/>
    </source>
</evidence>
<evidence type="ECO:0000313" key="4">
    <source>
        <dbReference type="Proteomes" id="UP000805085"/>
    </source>
</evidence>
<organism evidence="3 4">
    <name type="scientific">Winogradskyella litoriviva</name>
    <dbReference type="NCBI Taxonomy" id="1220182"/>
    <lineage>
        <taxon>Bacteria</taxon>
        <taxon>Pseudomonadati</taxon>
        <taxon>Bacteroidota</taxon>
        <taxon>Flavobacteriia</taxon>
        <taxon>Flavobacteriales</taxon>
        <taxon>Flavobacteriaceae</taxon>
        <taxon>Winogradskyella</taxon>
    </lineage>
</organism>
<evidence type="ECO:0000313" key="3">
    <source>
        <dbReference type="EMBL" id="NRD22634.1"/>
    </source>
</evidence>
<dbReference type="PROSITE" id="PS50056">
    <property type="entry name" value="TYR_PHOSPHATASE_2"/>
    <property type="match status" value="1"/>
</dbReference>
<dbReference type="RefSeq" id="WP_173300299.1">
    <property type="nucleotide sequence ID" value="NZ_JABRWQ010000002.1"/>
</dbReference>
<dbReference type="PANTHER" id="PTHR31126:SF72">
    <property type="entry name" value="DUAL SPECIFICITY PROTEIN PHOSPHATASE TPBA"/>
    <property type="match status" value="1"/>
</dbReference>
<dbReference type="SUPFAM" id="SSF52799">
    <property type="entry name" value="(Phosphotyrosine protein) phosphatases II"/>
    <property type="match status" value="1"/>
</dbReference>
<dbReference type="InterPro" id="IPR000387">
    <property type="entry name" value="Tyr_Pase_dom"/>
</dbReference>
<dbReference type="InterPro" id="IPR029021">
    <property type="entry name" value="Prot-tyrosine_phosphatase-like"/>
</dbReference>
<dbReference type="EMBL" id="JABRWQ010000002">
    <property type="protein sequence ID" value="NRD22634.1"/>
    <property type="molecule type" value="Genomic_DNA"/>
</dbReference>
<dbReference type="PANTHER" id="PTHR31126">
    <property type="entry name" value="TYROSINE-PROTEIN PHOSPHATASE"/>
    <property type="match status" value="1"/>
</dbReference>
<dbReference type="Gene3D" id="3.90.190.10">
    <property type="entry name" value="Protein tyrosine phosphatase superfamily"/>
    <property type="match status" value="1"/>
</dbReference>
<comment type="similarity">
    <text evidence="1">Belongs to the protein-tyrosine phosphatase family.</text>
</comment>
<evidence type="ECO:0000259" key="2">
    <source>
        <dbReference type="PROSITE" id="PS50056"/>
    </source>
</evidence>
<dbReference type="InterPro" id="IPR016130">
    <property type="entry name" value="Tyr_Pase_AS"/>
</dbReference>
<dbReference type="PROSITE" id="PS00383">
    <property type="entry name" value="TYR_PHOSPHATASE_1"/>
    <property type="match status" value="1"/>
</dbReference>
<sequence>MFRLFLFSIIFIKFGYAQDKNITDPEASHVEIESKYFNNLYSINDSILRSEQPSKSGFKELETAGVKTIINLRRLRDDNKKAEDTNLQLEHLPLATKQITEDDIIEVLKLITSAEKPILIHCWHGSDRTGVMVAAYRIVVENWTKEDAINEFRIDKFGYHQKKYPNLISLLENMDVDTIKNQLFAEN</sequence>
<reference evidence="3 4" key="1">
    <citation type="journal article" date="2015" name="Int. J. Syst. Evol. Microbiol.">
        <title>Winogradskyella litoriviva sp. nov., isolated from coastal seawater.</title>
        <authorList>
            <person name="Nedashkovskaya O.I."/>
            <person name="Kukhlevskiy A.D."/>
            <person name="Zhukova N.V."/>
            <person name="Kim S.J."/>
            <person name="Rhee S.K."/>
            <person name="Mikhailov V.V."/>
        </authorList>
    </citation>
    <scope>NUCLEOTIDE SEQUENCE [LARGE SCALE GENOMIC DNA]</scope>
    <source>
        <strain evidence="3 4">KMM6491</strain>
    </source>
</reference>
<gene>
    <name evidence="3" type="ORF">HNV10_05240</name>
</gene>
<comment type="caution">
    <text evidence="3">The sequence shown here is derived from an EMBL/GenBank/DDBJ whole genome shotgun (WGS) entry which is preliminary data.</text>
</comment>
<keyword evidence="4" id="KW-1185">Reference proteome</keyword>
<dbReference type="InterPro" id="IPR055214">
    <property type="entry name" value="PTP-NADK"/>
</dbReference>
<accession>A0ABX2E2A9</accession>
<name>A0ABX2E2A9_9FLAO</name>
<dbReference type="Pfam" id="PF22741">
    <property type="entry name" value="PTP-NADK"/>
    <property type="match status" value="1"/>
</dbReference>